<dbReference type="AlphaFoldDB" id="A0A6H0KIA4"/>
<dbReference type="KEGG" id="bfc:BacF7301_01485"/>
<evidence type="ECO:0000256" key="11">
    <source>
        <dbReference type="SAM" id="MobiDB-lite"/>
    </source>
</evidence>
<evidence type="ECO:0000256" key="9">
    <source>
        <dbReference type="ARBA" id="ARBA00023136"/>
    </source>
</evidence>
<feature type="domain" description="Glycosyl transferase family 51" evidence="13">
    <location>
        <begin position="434"/>
        <end position="584"/>
    </location>
</feature>
<evidence type="ECO:0000256" key="3">
    <source>
        <dbReference type="ARBA" id="ARBA00022676"/>
    </source>
</evidence>
<evidence type="ECO:0000313" key="15">
    <source>
        <dbReference type="Proteomes" id="UP000501780"/>
    </source>
</evidence>
<reference evidence="14 15" key="1">
    <citation type="submission" date="2020-03" db="EMBL/GenBank/DDBJ databases">
        <title>Genomic analysis of Bacteroides faecium CBA7301.</title>
        <authorList>
            <person name="Kim J."/>
            <person name="Roh S.W."/>
        </authorList>
    </citation>
    <scope>NUCLEOTIDE SEQUENCE [LARGE SCALE GENOMIC DNA]</scope>
    <source>
        <strain evidence="14 15">CBA7301</strain>
    </source>
</reference>
<dbReference type="GO" id="GO:0008360">
    <property type="term" value="P:regulation of cell shape"/>
    <property type="evidence" value="ECO:0007669"/>
    <property type="project" value="UniProtKB-KW"/>
</dbReference>
<proteinExistence type="predicted"/>
<keyword evidence="3" id="KW-0328">Glycosyltransferase</keyword>
<evidence type="ECO:0000256" key="2">
    <source>
        <dbReference type="ARBA" id="ARBA00022519"/>
    </source>
</evidence>
<dbReference type="Gene3D" id="1.10.3810.10">
    <property type="entry name" value="Biosynthetic peptidoglycan transglycosylase-like"/>
    <property type="match status" value="1"/>
</dbReference>
<sequence>METSSKKRIVILSAIGILFTSLICLYGFRNVILRNIVDKRTARIEQTHGLRLHYQQLQMKGCNEIVLQGLSAVPEQRDTLLELQSVNVKLNFWKLLKGNIEVRNVRMDGLAINFIKRDTIANYDFLFLKRQQQAEPEPVIESNYAGRIDRILNLIYGFLPENGQLINLDITERKDSNFVAVHIPSFVIENNRFQSAIKIQEDTLSQQQWQATGELNRKVHTLKATLFAPAKKKVSLPYIARRFGAEVTFDTLSYSMTKEKRADNQLFLNGKAKVNGLDVYHKALSPEVIHLDRGQLSYEMNVSNHAFELDSTTTVAFNKLQFHPYLRAEKEKGNWHFTAAVDKSWFPADNLFSSLPKGLFNNLEGMKTSGELAYHFLLDIDFAQPDSLKLESELKEKNFRIIEFGTTPLSKMSGEFIYTAYENGIPVRTFPIGPSWEHFTPLDSISPILRMSMMQSEDGAFFYHHGFLPDALREALIYDLQVKRFARGGSTITMQLVKNVFLNRNKNFARKLEEALIVWLIESQRLTSKERMYEVYLNIAEWGPLIYGIREASAFYFNKRPSQLNTEESIFLASIIPKPKHFRSSFTEDGQLKETMEGYYKLIAGRLAQKGLISEIEADTIRPDIQVTGDARNSLAGEKPESSSPTAEEQ</sequence>
<evidence type="ECO:0000256" key="12">
    <source>
        <dbReference type="SAM" id="Phobius"/>
    </source>
</evidence>
<feature type="region of interest" description="Disordered" evidence="11">
    <location>
        <begin position="624"/>
        <end position="650"/>
    </location>
</feature>
<evidence type="ECO:0000256" key="4">
    <source>
        <dbReference type="ARBA" id="ARBA00022679"/>
    </source>
</evidence>
<evidence type="ECO:0000256" key="6">
    <source>
        <dbReference type="ARBA" id="ARBA00022960"/>
    </source>
</evidence>
<evidence type="ECO:0000256" key="5">
    <source>
        <dbReference type="ARBA" id="ARBA00022692"/>
    </source>
</evidence>
<evidence type="ECO:0000256" key="10">
    <source>
        <dbReference type="ARBA" id="ARBA00023316"/>
    </source>
</evidence>
<dbReference type="EMBL" id="CP050831">
    <property type="protein sequence ID" value="QIU92903.1"/>
    <property type="molecule type" value="Genomic_DNA"/>
</dbReference>
<feature type="transmembrane region" description="Helical" evidence="12">
    <location>
        <begin position="9"/>
        <end position="28"/>
    </location>
</feature>
<keyword evidence="4" id="KW-0808">Transferase</keyword>
<protein>
    <submittedName>
        <fullName evidence="14">Penicillin-binding protein</fullName>
    </submittedName>
</protein>
<keyword evidence="2" id="KW-0997">Cell inner membrane</keyword>
<dbReference type="GO" id="GO:0016020">
    <property type="term" value="C:membrane"/>
    <property type="evidence" value="ECO:0007669"/>
    <property type="project" value="InterPro"/>
</dbReference>
<keyword evidence="15" id="KW-1185">Reference proteome</keyword>
<evidence type="ECO:0000256" key="1">
    <source>
        <dbReference type="ARBA" id="ARBA00022475"/>
    </source>
</evidence>
<dbReference type="InterPro" id="IPR011812">
    <property type="entry name" value="Pep_trsgly"/>
</dbReference>
<evidence type="ECO:0000313" key="14">
    <source>
        <dbReference type="EMBL" id="QIU92903.1"/>
    </source>
</evidence>
<dbReference type="InterPro" id="IPR001264">
    <property type="entry name" value="Glyco_trans_51"/>
</dbReference>
<dbReference type="GO" id="GO:0009274">
    <property type="term" value="C:peptidoglycan-based cell wall"/>
    <property type="evidence" value="ECO:0007669"/>
    <property type="project" value="InterPro"/>
</dbReference>
<keyword evidence="5 12" id="KW-0812">Transmembrane</keyword>
<keyword evidence="10" id="KW-0961">Cell wall biogenesis/degradation</keyword>
<keyword evidence="9 12" id="KW-0472">Membrane</keyword>
<dbReference type="InterPro" id="IPR023346">
    <property type="entry name" value="Lysozyme-like_dom_sf"/>
</dbReference>
<name>A0A6H0KIA4_9BACE</name>
<dbReference type="GO" id="GO:0071555">
    <property type="term" value="P:cell wall organization"/>
    <property type="evidence" value="ECO:0007669"/>
    <property type="project" value="UniProtKB-KW"/>
</dbReference>
<organism evidence="14 15">
    <name type="scientific">Bacteroides faecium</name>
    <dbReference type="NCBI Taxonomy" id="2715212"/>
    <lineage>
        <taxon>Bacteria</taxon>
        <taxon>Pseudomonadati</taxon>
        <taxon>Bacteroidota</taxon>
        <taxon>Bacteroidia</taxon>
        <taxon>Bacteroidales</taxon>
        <taxon>Bacteroidaceae</taxon>
        <taxon>Bacteroides</taxon>
    </lineage>
</organism>
<keyword evidence="6" id="KW-0133">Cell shape</keyword>
<dbReference type="RefSeq" id="WP_167959655.1">
    <property type="nucleotide sequence ID" value="NZ_CP050831.1"/>
</dbReference>
<gene>
    <name evidence="14" type="ORF">BacF7301_01485</name>
</gene>
<keyword evidence="8 12" id="KW-1133">Transmembrane helix</keyword>
<evidence type="ECO:0000256" key="8">
    <source>
        <dbReference type="ARBA" id="ARBA00022989"/>
    </source>
</evidence>
<dbReference type="PANTHER" id="PTHR30400">
    <property type="entry name" value="MONOFUNCTIONAL BIOSYNTHETIC PEPTIDOGLYCAN TRANSGLYCOSYLASE"/>
    <property type="match status" value="1"/>
</dbReference>
<evidence type="ECO:0000259" key="13">
    <source>
        <dbReference type="Pfam" id="PF00912"/>
    </source>
</evidence>
<keyword evidence="7" id="KW-0573">Peptidoglycan synthesis</keyword>
<keyword evidence="1" id="KW-1003">Cell membrane</keyword>
<dbReference type="InterPro" id="IPR036950">
    <property type="entry name" value="PBP_transglycosylase"/>
</dbReference>
<evidence type="ECO:0000256" key="7">
    <source>
        <dbReference type="ARBA" id="ARBA00022984"/>
    </source>
</evidence>
<dbReference type="Proteomes" id="UP000501780">
    <property type="component" value="Chromosome"/>
</dbReference>
<dbReference type="GO" id="GO:0009252">
    <property type="term" value="P:peptidoglycan biosynthetic process"/>
    <property type="evidence" value="ECO:0007669"/>
    <property type="project" value="UniProtKB-KW"/>
</dbReference>
<accession>A0A6H0KIA4</accession>
<dbReference type="SUPFAM" id="SSF53955">
    <property type="entry name" value="Lysozyme-like"/>
    <property type="match status" value="1"/>
</dbReference>
<dbReference type="Pfam" id="PF00912">
    <property type="entry name" value="Transgly"/>
    <property type="match status" value="1"/>
</dbReference>
<dbReference type="PANTHER" id="PTHR30400:SF0">
    <property type="entry name" value="BIOSYNTHETIC PEPTIDOGLYCAN TRANSGLYCOSYLASE"/>
    <property type="match status" value="1"/>
</dbReference>
<dbReference type="GO" id="GO:0016763">
    <property type="term" value="F:pentosyltransferase activity"/>
    <property type="evidence" value="ECO:0007669"/>
    <property type="project" value="InterPro"/>
</dbReference>